<feature type="domain" description="Elongation factor G-binding protein C-terminal treble-clef zinc-finger" evidence="1">
    <location>
        <begin position="8"/>
        <end position="161"/>
    </location>
</feature>
<proteinExistence type="predicted"/>
<evidence type="ECO:0000259" key="1">
    <source>
        <dbReference type="Pfam" id="PF16571"/>
    </source>
</evidence>
<keyword evidence="3" id="KW-1185">Reference proteome</keyword>
<sequence length="163" mass="17565">MKPLTEPEIRNAFVNCTKGEAKRLYVPRDLSGEPWSDLDFLGWRDPRAPDRAYLVAELNGPPVGIQLRASGAGSWQTRRSMCSVCVTTHTGGVSLMVAPKAGKAGQQGNSVGTYICSDLACSLYVRGKKDAGMGGRLHESLTPQEKVQRTVANLAAFITEVVT</sequence>
<organism evidence="2 3">
    <name type="scientific">Streptomyces marokkonensis</name>
    <dbReference type="NCBI Taxonomy" id="324855"/>
    <lineage>
        <taxon>Bacteria</taxon>
        <taxon>Bacillati</taxon>
        <taxon>Actinomycetota</taxon>
        <taxon>Actinomycetes</taxon>
        <taxon>Kitasatosporales</taxon>
        <taxon>Streptomycetaceae</taxon>
        <taxon>Streptomyces</taxon>
    </lineage>
</organism>
<dbReference type="EMBL" id="JBHVZQ010000050">
    <property type="protein sequence ID" value="MFF1278156.1"/>
    <property type="molecule type" value="Genomic_DNA"/>
</dbReference>
<dbReference type="Proteomes" id="UP001601627">
    <property type="component" value="Unassembled WGS sequence"/>
</dbReference>
<name>A0ABW6QHH3_9ACTN</name>
<reference evidence="2 3" key="1">
    <citation type="submission" date="2024-09" db="EMBL/GenBank/DDBJ databases">
        <title>The Natural Products Discovery Center: Release of the First 8490 Sequenced Strains for Exploring Actinobacteria Biosynthetic Diversity.</title>
        <authorList>
            <person name="Kalkreuter E."/>
            <person name="Kautsar S.A."/>
            <person name="Yang D."/>
            <person name="Bader C.D."/>
            <person name="Teijaro C.N."/>
            <person name="Fluegel L."/>
            <person name="Davis C.M."/>
            <person name="Simpson J.R."/>
            <person name="Lauterbach L."/>
            <person name="Steele A.D."/>
            <person name="Gui C."/>
            <person name="Meng S."/>
            <person name="Li G."/>
            <person name="Viehrig K."/>
            <person name="Ye F."/>
            <person name="Su P."/>
            <person name="Kiefer A.F."/>
            <person name="Nichols A."/>
            <person name="Cepeda A.J."/>
            <person name="Yan W."/>
            <person name="Fan B."/>
            <person name="Jiang Y."/>
            <person name="Adhikari A."/>
            <person name="Zheng C.-J."/>
            <person name="Schuster L."/>
            <person name="Cowan T.M."/>
            <person name="Smanski M.J."/>
            <person name="Chevrette M.G."/>
            <person name="De Carvalho L.P.S."/>
            <person name="Shen B."/>
        </authorList>
    </citation>
    <scope>NUCLEOTIDE SEQUENCE [LARGE SCALE GENOMIC DNA]</scope>
    <source>
        <strain evidence="2 3">NPDC058328</strain>
    </source>
</reference>
<evidence type="ECO:0000313" key="2">
    <source>
        <dbReference type="EMBL" id="MFF1278156.1"/>
    </source>
</evidence>
<accession>A0ABW6QHH3</accession>
<dbReference type="Pfam" id="PF16571">
    <property type="entry name" value="FBP_C"/>
    <property type="match status" value="1"/>
</dbReference>
<protein>
    <submittedName>
        <fullName evidence="2">FBP domain-containing protein</fullName>
    </submittedName>
</protein>
<evidence type="ECO:0000313" key="3">
    <source>
        <dbReference type="Proteomes" id="UP001601627"/>
    </source>
</evidence>
<dbReference type="InterPro" id="IPR032330">
    <property type="entry name" value="EF-G-binding_C"/>
</dbReference>
<comment type="caution">
    <text evidence="2">The sequence shown here is derived from an EMBL/GenBank/DDBJ whole genome shotgun (WGS) entry which is preliminary data.</text>
</comment>
<gene>
    <name evidence="2" type="ORF">ACFVZC_33000</name>
</gene>
<dbReference type="RefSeq" id="WP_388240489.1">
    <property type="nucleotide sequence ID" value="NZ_JBHVZQ010000050.1"/>
</dbReference>